<protein>
    <submittedName>
        <fullName evidence="5">Por secretion system C-terminal sorting domain-containing protein</fullName>
    </submittedName>
</protein>
<dbReference type="RefSeq" id="WP_089372548.1">
    <property type="nucleotide sequence ID" value="NZ_BMEP01000006.1"/>
</dbReference>
<proteinExistence type="predicted"/>
<name>A0A239B2G3_9FLAO</name>
<evidence type="ECO:0000313" key="6">
    <source>
        <dbReference type="Proteomes" id="UP000198379"/>
    </source>
</evidence>
<gene>
    <name evidence="5" type="ORF">SAMN06265376_105302</name>
</gene>
<dbReference type="EMBL" id="FZNY01000005">
    <property type="protein sequence ID" value="SNS02146.1"/>
    <property type="molecule type" value="Genomic_DNA"/>
</dbReference>
<evidence type="ECO:0000313" key="5">
    <source>
        <dbReference type="EMBL" id="SNS02146.1"/>
    </source>
</evidence>
<organism evidence="5 6">
    <name type="scientific">Dokdonia pacifica</name>
    <dbReference type="NCBI Taxonomy" id="1627892"/>
    <lineage>
        <taxon>Bacteria</taxon>
        <taxon>Pseudomonadati</taxon>
        <taxon>Bacteroidota</taxon>
        <taxon>Flavobacteriia</taxon>
        <taxon>Flavobacteriales</taxon>
        <taxon>Flavobacteriaceae</taxon>
        <taxon>Dokdonia</taxon>
    </lineage>
</organism>
<evidence type="ECO:0000259" key="4">
    <source>
        <dbReference type="Pfam" id="PF20009"/>
    </source>
</evidence>
<dbReference type="Gene3D" id="2.60.40.10">
    <property type="entry name" value="Immunoglobulins"/>
    <property type="match status" value="2"/>
</dbReference>
<dbReference type="NCBIfam" id="TIGR04183">
    <property type="entry name" value="Por_Secre_tail"/>
    <property type="match status" value="1"/>
</dbReference>
<evidence type="ECO:0000259" key="3">
    <source>
        <dbReference type="Pfam" id="PF18962"/>
    </source>
</evidence>
<dbReference type="Pfam" id="PF18962">
    <property type="entry name" value="Por_Secre_tail"/>
    <property type="match status" value="1"/>
</dbReference>
<evidence type="ECO:0000256" key="2">
    <source>
        <dbReference type="SAM" id="SignalP"/>
    </source>
</evidence>
<dbReference type="InterPro" id="IPR013783">
    <property type="entry name" value="Ig-like_fold"/>
</dbReference>
<feature type="domain" description="Secretion system C-terminal sorting" evidence="3">
    <location>
        <begin position="922"/>
        <end position="991"/>
    </location>
</feature>
<dbReference type="Pfam" id="PF20009">
    <property type="entry name" value="GEVED"/>
    <property type="match status" value="1"/>
</dbReference>
<reference evidence="5 6" key="1">
    <citation type="submission" date="2017-06" db="EMBL/GenBank/DDBJ databases">
        <authorList>
            <person name="Kim H.J."/>
            <person name="Triplett B.A."/>
        </authorList>
    </citation>
    <scope>NUCLEOTIDE SEQUENCE [LARGE SCALE GENOMIC DNA]</scope>
    <source>
        <strain evidence="5 6">DSM 25597</strain>
    </source>
</reference>
<dbReference type="Proteomes" id="UP000198379">
    <property type="component" value="Unassembled WGS sequence"/>
</dbReference>
<accession>A0A239B2G3</accession>
<dbReference type="OrthoDB" id="1488385at2"/>
<dbReference type="InterPro" id="IPR045474">
    <property type="entry name" value="GEVED"/>
</dbReference>
<sequence length="993" mass="106850">MRKQLFFIAIFFLSIGMFAQETNGPSQVSQAVFKGKTQALRDLPTAQNHDFGVDELIIVPNRYEGSFDNLVEGQSDPEATIQREMGPLLAPDAIEANFIGIGATGFVPPDPTGAVGPNHYVQAVNSSIAIFSKDGDLEVGPVALGTFLGNPSNSGDPIVLYDQLADRWLVSEFGQGANSLLIAISETSDPAGAYNLYEILNGQFEDYPHYSIWPDGYYLTTNGNGGGGGFNPREVFVLERDAMLAGDPDAQIVGLNLTGQFANPTTIFSAASANLTGFATPENSPGFFVYLQDDSWNGNIDTDQLLIWEAVIDWDDIGNSTISANPQEIPVDAFDSLFAAFGVGEIDQPGTAQELAGQGGIISYMANYRVFEDHNSWLITFNVDVDGNDTSGIRWIELRNTDADDTWTLFQEGTFAPDDGNSRFMSSAAMDAQGNIGLAYNIGSGDMPVGIRHTGRFASDPLGQMTVEENVIFDGPGVQTNSNRFGDYAHMTLDPNEFTFWHTSQYFSSNNVWATRIASFRLSDGFATDVGVNGFISPETGDLTDSETVEIIIRNFGTDDQSNIPLELRLDGALIANETFTGTIPGGESVNYMFTATLDLNIEGQTYVISANTLLDGDQQPVNDDASIEVTHLLADDLGVSAITSPTSGMLGVEDVTVDITNFGGVAQSNFEVQYILDAEAPVVETFTGNVPANSTVSYTFTTQADVTVAGNHTIVARTNLAGDQDPSNDETSIELLNICMPMATQGCNIDGIKQFVLNTINADDGGNGCNTEPEGGPQGYANRTDLSTTLSNVDGQNEYILQAQQNWPGGPGVEALSVWIDFNDNGDFEDSEQLIAGEFFQQVGVLEDFTLTIPVGSPLGSHILRAKAIDTSAAGDINEACSSFSFGEVQDYTVIIDDTLGVDDIAFANSEFIISTLDNEKFDVQLTSVVDGTIFIGVYNSLGQQLKYKPVQREGNTFNVALDMSNVASGVYFVKMMTTGSSRFITKKILVK</sequence>
<dbReference type="AlphaFoldDB" id="A0A239B2G3"/>
<feature type="domain" description="GEVED" evidence="4">
    <location>
        <begin position="817"/>
        <end position="895"/>
    </location>
</feature>
<feature type="chain" id="PRO_5013076844" evidence="2">
    <location>
        <begin position="20"/>
        <end position="993"/>
    </location>
</feature>
<keyword evidence="1 2" id="KW-0732">Signal</keyword>
<feature type="signal peptide" evidence="2">
    <location>
        <begin position="1"/>
        <end position="19"/>
    </location>
</feature>
<keyword evidence="6" id="KW-1185">Reference proteome</keyword>
<evidence type="ECO:0000256" key="1">
    <source>
        <dbReference type="ARBA" id="ARBA00022729"/>
    </source>
</evidence>
<dbReference type="InterPro" id="IPR026444">
    <property type="entry name" value="Secre_tail"/>
</dbReference>